<keyword evidence="4 7" id="KW-0812">Transmembrane</keyword>
<keyword evidence="6 7" id="KW-0472">Membrane</keyword>
<dbReference type="EMBL" id="JAGSOH010000103">
    <property type="protein sequence ID" value="MBR7829851.1"/>
    <property type="molecule type" value="Genomic_DNA"/>
</dbReference>
<feature type="compositionally biased region" description="Low complexity" evidence="8">
    <location>
        <begin position="1"/>
        <end position="13"/>
    </location>
</feature>
<dbReference type="Gene3D" id="1.10.3720.10">
    <property type="entry name" value="MetI-like"/>
    <property type="match status" value="1"/>
</dbReference>
<dbReference type="InterPro" id="IPR000515">
    <property type="entry name" value="MetI-like"/>
</dbReference>
<dbReference type="PANTHER" id="PTHR32243:SF18">
    <property type="entry name" value="INNER MEMBRANE ABC TRANSPORTER PERMEASE PROTEIN YCJP"/>
    <property type="match status" value="1"/>
</dbReference>
<dbReference type="Proteomes" id="UP000676325">
    <property type="component" value="Unassembled WGS sequence"/>
</dbReference>
<comment type="caution">
    <text evidence="10">The sequence shown here is derived from an EMBL/GenBank/DDBJ whole genome shotgun (WGS) entry which is preliminary data.</text>
</comment>
<evidence type="ECO:0000256" key="1">
    <source>
        <dbReference type="ARBA" id="ARBA00004651"/>
    </source>
</evidence>
<evidence type="ECO:0000256" key="6">
    <source>
        <dbReference type="ARBA" id="ARBA00023136"/>
    </source>
</evidence>
<evidence type="ECO:0000256" key="3">
    <source>
        <dbReference type="ARBA" id="ARBA00022475"/>
    </source>
</evidence>
<dbReference type="CDD" id="cd06261">
    <property type="entry name" value="TM_PBP2"/>
    <property type="match status" value="1"/>
</dbReference>
<dbReference type="InterPro" id="IPR050901">
    <property type="entry name" value="BP-dep_ABC_trans_perm"/>
</dbReference>
<feature type="transmembrane region" description="Helical" evidence="7">
    <location>
        <begin position="124"/>
        <end position="144"/>
    </location>
</feature>
<evidence type="ECO:0000313" key="11">
    <source>
        <dbReference type="Proteomes" id="UP000676325"/>
    </source>
</evidence>
<feature type="transmembrane region" description="Helical" evidence="7">
    <location>
        <begin position="201"/>
        <end position="223"/>
    </location>
</feature>
<dbReference type="GO" id="GO:0055085">
    <property type="term" value="P:transmembrane transport"/>
    <property type="evidence" value="ECO:0007669"/>
    <property type="project" value="InterPro"/>
</dbReference>
<gene>
    <name evidence="10" type="ORF">KDK95_26335</name>
</gene>
<dbReference type="SUPFAM" id="SSF161098">
    <property type="entry name" value="MetI-like"/>
    <property type="match status" value="1"/>
</dbReference>
<evidence type="ECO:0000256" key="2">
    <source>
        <dbReference type="ARBA" id="ARBA00022448"/>
    </source>
</evidence>
<comment type="subcellular location">
    <subcellularLocation>
        <location evidence="1 7">Cell membrane</location>
        <topology evidence="1 7">Multi-pass membrane protein</topology>
    </subcellularLocation>
</comment>
<organism evidence="10 11">
    <name type="scientific">Actinospica acidithermotolerans</name>
    <dbReference type="NCBI Taxonomy" id="2828514"/>
    <lineage>
        <taxon>Bacteria</taxon>
        <taxon>Bacillati</taxon>
        <taxon>Actinomycetota</taxon>
        <taxon>Actinomycetes</taxon>
        <taxon>Catenulisporales</taxon>
        <taxon>Actinospicaceae</taxon>
        <taxon>Actinospica</taxon>
    </lineage>
</organism>
<evidence type="ECO:0000256" key="5">
    <source>
        <dbReference type="ARBA" id="ARBA00022989"/>
    </source>
</evidence>
<dbReference type="Pfam" id="PF00528">
    <property type="entry name" value="BPD_transp_1"/>
    <property type="match status" value="1"/>
</dbReference>
<dbReference type="RefSeq" id="WP_212520983.1">
    <property type="nucleotide sequence ID" value="NZ_JAGSOH010000103.1"/>
</dbReference>
<feature type="transmembrane region" description="Helical" evidence="7">
    <location>
        <begin position="89"/>
        <end position="112"/>
    </location>
</feature>
<protein>
    <submittedName>
        <fullName evidence="10">Carbohydrate ABC transporter permease</fullName>
    </submittedName>
</protein>
<keyword evidence="2 7" id="KW-0813">Transport</keyword>
<dbReference type="GO" id="GO:0005886">
    <property type="term" value="C:plasma membrane"/>
    <property type="evidence" value="ECO:0007669"/>
    <property type="project" value="UniProtKB-SubCell"/>
</dbReference>
<feature type="region of interest" description="Disordered" evidence="8">
    <location>
        <begin position="1"/>
        <end position="20"/>
    </location>
</feature>
<evidence type="ECO:0000256" key="4">
    <source>
        <dbReference type="ARBA" id="ARBA00022692"/>
    </source>
</evidence>
<sequence>MSAVASASASAARPRARRSSAKRRRNTIGWNILGLVLSVLIAFPVYWLLLTSIEPTRYVQSASPNFLPKAFSLSSYTEVFDDPVFRQDLVNSLIITASTVLFSLLVGFFAALALARFRFRGKSLAIIIVMGVQMVPLIALLFPLNDVLAKAGLGDTQLGAIIAYVAFTAPFTVWTLRTFIANVPRELDEAALVDGCTRFQTFYKVILPLTLPGLVATGVFGWIQAWNEFLMANILLTDNSKQTVQLYLVSFGNSPTHGADWGGLMAASTLVSLPVIILFLIFQRWMASGLTAGAVKG</sequence>
<evidence type="ECO:0000256" key="8">
    <source>
        <dbReference type="SAM" id="MobiDB-lite"/>
    </source>
</evidence>
<keyword evidence="11" id="KW-1185">Reference proteome</keyword>
<evidence type="ECO:0000256" key="7">
    <source>
        <dbReference type="RuleBase" id="RU363032"/>
    </source>
</evidence>
<feature type="transmembrane region" description="Helical" evidence="7">
    <location>
        <begin position="28"/>
        <end position="49"/>
    </location>
</feature>
<proteinExistence type="inferred from homology"/>
<evidence type="ECO:0000259" key="9">
    <source>
        <dbReference type="PROSITE" id="PS50928"/>
    </source>
</evidence>
<name>A0A941EEC0_9ACTN</name>
<comment type="similarity">
    <text evidence="7">Belongs to the binding-protein-dependent transport system permease family.</text>
</comment>
<reference evidence="10" key="1">
    <citation type="submission" date="2021-04" db="EMBL/GenBank/DDBJ databases">
        <title>Genome based classification of Actinospica acidithermotolerans sp. nov., an actinobacterium isolated from an Indonesian hot spring.</title>
        <authorList>
            <person name="Kusuma A.B."/>
            <person name="Putra K.E."/>
            <person name="Nafisah S."/>
            <person name="Loh J."/>
            <person name="Nouioui I."/>
            <person name="Goodfellow M."/>
        </authorList>
    </citation>
    <scope>NUCLEOTIDE SEQUENCE</scope>
    <source>
        <strain evidence="10">MGRD01-02</strain>
    </source>
</reference>
<keyword evidence="5 7" id="KW-1133">Transmembrane helix</keyword>
<accession>A0A941EEC0</accession>
<evidence type="ECO:0000313" key="10">
    <source>
        <dbReference type="EMBL" id="MBR7829851.1"/>
    </source>
</evidence>
<dbReference type="PROSITE" id="PS50928">
    <property type="entry name" value="ABC_TM1"/>
    <property type="match status" value="1"/>
</dbReference>
<dbReference type="PANTHER" id="PTHR32243">
    <property type="entry name" value="MALTOSE TRANSPORT SYSTEM PERMEASE-RELATED"/>
    <property type="match status" value="1"/>
</dbReference>
<feature type="transmembrane region" description="Helical" evidence="7">
    <location>
        <begin position="261"/>
        <end position="282"/>
    </location>
</feature>
<dbReference type="InterPro" id="IPR035906">
    <property type="entry name" value="MetI-like_sf"/>
</dbReference>
<feature type="domain" description="ABC transmembrane type-1" evidence="9">
    <location>
        <begin position="89"/>
        <end position="282"/>
    </location>
</feature>
<keyword evidence="3" id="KW-1003">Cell membrane</keyword>
<dbReference type="AlphaFoldDB" id="A0A941EEC0"/>
<feature type="transmembrane region" description="Helical" evidence="7">
    <location>
        <begin position="156"/>
        <end position="180"/>
    </location>
</feature>